<evidence type="ECO:0000313" key="3">
    <source>
        <dbReference type="Proteomes" id="UP000247459"/>
    </source>
</evidence>
<name>A0A2W0BZZ6_9BACL</name>
<keyword evidence="1" id="KW-0812">Transmembrane</keyword>
<proteinExistence type="predicted"/>
<evidence type="ECO:0000256" key="1">
    <source>
        <dbReference type="SAM" id="Phobius"/>
    </source>
</evidence>
<feature type="transmembrane region" description="Helical" evidence="1">
    <location>
        <begin position="34"/>
        <end position="57"/>
    </location>
</feature>
<dbReference type="Proteomes" id="UP000247459">
    <property type="component" value="Unassembled WGS sequence"/>
</dbReference>
<gene>
    <name evidence="2" type="ORF">PIL02S_06724</name>
</gene>
<keyword evidence="1" id="KW-1133">Transmembrane helix</keyword>
<keyword evidence="1" id="KW-0472">Membrane</keyword>
<feature type="transmembrane region" description="Helical" evidence="1">
    <location>
        <begin position="69"/>
        <end position="88"/>
    </location>
</feature>
<protein>
    <recommendedName>
        <fullName evidence="4">Phospholipid phosphatase</fullName>
    </recommendedName>
</protein>
<dbReference type="AlphaFoldDB" id="A0A2W0BZZ6"/>
<dbReference type="OrthoDB" id="4331374at2"/>
<feature type="transmembrane region" description="Helical" evidence="1">
    <location>
        <begin position="150"/>
        <end position="168"/>
    </location>
</feature>
<dbReference type="RefSeq" id="WP_110822991.1">
    <property type="nucleotide sequence ID" value="NZ_PRLG01000039.1"/>
</dbReference>
<organism evidence="2 3">
    <name type="scientific">Paenibacillus illinoisensis</name>
    <dbReference type="NCBI Taxonomy" id="59845"/>
    <lineage>
        <taxon>Bacteria</taxon>
        <taxon>Bacillati</taxon>
        <taxon>Bacillota</taxon>
        <taxon>Bacilli</taxon>
        <taxon>Bacillales</taxon>
        <taxon>Paenibacillaceae</taxon>
        <taxon>Paenibacillus</taxon>
    </lineage>
</organism>
<dbReference type="EMBL" id="PRLG01000039">
    <property type="protein sequence ID" value="PYY25130.1"/>
    <property type="molecule type" value="Genomic_DNA"/>
</dbReference>
<feature type="transmembrane region" description="Helical" evidence="1">
    <location>
        <begin position="6"/>
        <end position="22"/>
    </location>
</feature>
<feature type="transmembrane region" description="Helical" evidence="1">
    <location>
        <begin position="100"/>
        <end position="119"/>
    </location>
</feature>
<reference evidence="2 3" key="1">
    <citation type="submission" date="2018-01" db="EMBL/GenBank/DDBJ databases">
        <title>Genome sequence of the PGP bacterium Paenibacillus illinoisensis E3.</title>
        <authorList>
            <person name="Rolli E."/>
            <person name="Marasco R."/>
            <person name="Bessem C."/>
            <person name="Michoud G."/>
            <person name="Gaiarsa S."/>
            <person name="Borin S."/>
            <person name="Daffonchio D."/>
        </authorList>
    </citation>
    <scope>NUCLEOTIDE SEQUENCE [LARGE SCALE GENOMIC DNA]</scope>
    <source>
        <strain evidence="2 3">E3</strain>
    </source>
</reference>
<comment type="caution">
    <text evidence="2">The sequence shown here is derived from an EMBL/GenBank/DDBJ whole genome shotgun (WGS) entry which is preliminary data.</text>
</comment>
<evidence type="ECO:0008006" key="4">
    <source>
        <dbReference type="Google" id="ProtNLM"/>
    </source>
</evidence>
<evidence type="ECO:0000313" key="2">
    <source>
        <dbReference type="EMBL" id="PYY25130.1"/>
    </source>
</evidence>
<feature type="transmembrane region" description="Helical" evidence="1">
    <location>
        <begin position="173"/>
        <end position="194"/>
    </location>
</feature>
<sequence length="222" mass="24842">MDFVIYSALALIYLFLVVRIAAQLSGKRQWLNYAIFQIFVLFSLAYDNGIIAAGRFIGEGELLKGLSGVRFWLHAFATPTLILVGYYILRSSQVKFSQHIITHITAWLITVGLIIYQIVSSTLQEVKSLIPIEEYGVLRYTSESLAGPPFMVIIVGFLLLLIGVIVLVKQKWVWLFVGTLLLFIGQGLQIPVASTTVTNIFELILMVSIWITTSKALDSQKP</sequence>
<accession>A0A2W0BZZ6</accession>